<protein>
    <submittedName>
        <fullName evidence="2">Uncharacterized protein</fullName>
    </submittedName>
</protein>
<proteinExistence type="predicted"/>
<reference evidence="2" key="1">
    <citation type="submission" date="2014-09" db="EMBL/GenBank/DDBJ databases">
        <authorList>
            <person name="Magalhaes I.L.F."/>
            <person name="Oliveira U."/>
            <person name="Santos F.R."/>
            <person name="Vidigal T.H.D.A."/>
            <person name="Brescovit A.D."/>
            <person name="Santos A.J."/>
        </authorList>
    </citation>
    <scope>NUCLEOTIDE SEQUENCE</scope>
    <source>
        <tissue evidence="2">Shoot tissue taken approximately 20 cm above the soil surface</tissue>
    </source>
</reference>
<accession>A0A0A9F0R4</accession>
<name>A0A0A9F0R4_ARUDO</name>
<organism evidence="2">
    <name type="scientific">Arundo donax</name>
    <name type="common">Giant reed</name>
    <name type="synonym">Donax arundinaceus</name>
    <dbReference type="NCBI Taxonomy" id="35708"/>
    <lineage>
        <taxon>Eukaryota</taxon>
        <taxon>Viridiplantae</taxon>
        <taxon>Streptophyta</taxon>
        <taxon>Embryophyta</taxon>
        <taxon>Tracheophyta</taxon>
        <taxon>Spermatophyta</taxon>
        <taxon>Magnoliopsida</taxon>
        <taxon>Liliopsida</taxon>
        <taxon>Poales</taxon>
        <taxon>Poaceae</taxon>
        <taxon>PACMAD clade</taxon>
        <taxon>Arundinoideae</taxon>
        <taxon>Arundineae</taxon>
        <taxon>Arundo</taxon>
    </lineage>
</organism>
<dbReference type="AlphaFoldDB" id="A0A0A9F0R4"/>
<feature type="transmembrane region" description="Helical" evidence="1">
    <location>
        <begin position="20"/>
        <end position="40"/>
    </location>
</feature>
<keyword evidence="1" id="KW-0812">Transmembrane</keyword>
<evidence type="ECO:0000256" key="1">
    <source>
        <dbReference type="SAM" id="Phobius"/>
    </source>
</evidence>
<dbReference type="EMBL" id="GBRH01194180">
    <property type="protein sequence ID" value="JAE03716.1"/>
    <property type="molecule type" value="Transcribed_RNA"/>
</dbReference>
<evidence type="ECO:0000313" key="2">
    <source>
        <dbReference type="EMBL" id="JAE03716.1"/>
    </source>
</evidence>
<keyword evidence="1" id="KW-1133">Transmembrane helix</keyword>
<keyword evidence="1" id="KW-0472">Membrane</keyword>
<reference evidence="2" key="2">
    <citation type="journal article" date="2015" name="Data Brief">
        <title>Shoot transcriptome of the giant reed, Arundo donax.</title>
        <authorList>
            <person name="Barrero R.A."/>
            <person name="Guerrero F.D."/>
            <person name="Moolhuijzen P."/>
            <person name="Goolsby J.A."/>
            <person name="Tidwell J."/>
            <person name="Bellgard S.E."/>
            <person name="Bellgard M.I."/>
        </authorList>
    </citation>
    <scope>NUCLEOTIDE SEQUENCE</scope>
    <source>
        <tissue evidence="2">Shoot tissue taken approximately 20 cm above the soil surface</tissue>
    </source>
</reference>
<sequence>MAKDTGIPNGGRLLADLRMMLSQISWFVPLLIFVFSVNVLHA</sequence>